<gene>
    <name evidence="2" type="ORF">O181_017680</name>
</gene>
<name>A0A9Q3C783_9BASI</name>
<dbReference type="OrthoDB" id="3255262at2759"/>
<dbReference type="Pfam" id="PF07727">
    <property type="entry name" value="RVT_2"/>
    <property type="match status" value="1"/>
</dbReference>
<protein>
    <recommendedName>
        <fullName evidence="1">Reverse transcriptase Ty1/copia-type domain-containing protein</fullName>
    </recommendedName>
</protein>
<comment type="caution">
    <text evidence="2">The sequence shown here is derived from an EMBL/GenBank/DDBJ whole genome shotgun (WGS) entry which is preliminary data.</text>
</comment>
<evidence type="ECO:0000313" key="3">
    <source>
        <dbReference type="Proteomes" id="UP000765509"/>
    </source>
</evidence>
<reference evidence="2" key="1">
    <citation type="submission" date="2021-03" db="EMBL/GenBank/DDBJ databases">
        <title>Draft genome sequence of rust myrtle Austropuccinia psidii MF-1, a brazilian biotype.</title>
        <authorList>
            <person name="Quecine M.C."/>
            <person name="Pachon D.M.R."/>
            <person name="Bonatelli M.L."/>
            <person name="Correr F.H."/>
            <person name="Franceschini L.M."/>
            <person name="Leite T.F."/>
            <person name="Margarido G.R.A."/>
            <person name="Almeida C.A."/>
            <person name="Ferrarezi J.A."/>
            <person name="Labate C.A."/>
        </authorList>
    </citation>
    <scope>NUCLEOTIDE SEQUENCE</scope>
    <source>
        <strain evidence="2">MF-1</strain>
    </source>
</reference>
<feature type="domain" description="Reverse transcriptase Ty1/copia-type" evidence="1">
    <location>
        <begin position="87"/>
        <end position="281"/>
    </location>
</feature>
<keyword evidence="3" id="KW-1185">Reference proteome</keyword>
<accession>A0A9Q3C783</accession>
<evidence type="ECO:0000313" key="2">
    <source>
        <dbReference type="EMBL" id="MBW0477965.1"/>
    </source>
</evidence>
<sequence length="293" mass="33409">MASILLAIQIDNIFDGSMIKERQFQDSLVLVINPFTHLSTTLPTDYNLAMNSPQANHWKREIKEELHSMKEKDVFIQTTLWKALMEVPQESILSTKWVFENKCNPERYKGHLVARGFRKIQGINIEETFAPTPTFGALKILFSIACTKSWEICAFDVKVAFLHSLIDKSVYLWTPKVMNIPASSVLQLKKELYGTKQASHCWWLQLKMILHQIGFKSNDEDPGTYLFDSKRGQAMSWIHVDNGALAGSSADVLDFILVELNERLEVKWGLEVTGLVGLAIQETLICLNLHKQN</sequence>
<dbReference type="EMBL" id="AVOT02005003">
    <property type="protein sequence ID" value="MBW0477965.1"/>
    <property type="molecule type" value="Genomic_DNA"/>
</dbReference>
<organism evidence="2 3">
    <name type="scientific">Austropuccinia psidii MF-1</name>
    <dbReference type="NCBI Taxonomy" id="1389203"/>
    <lineage>
        <taxon>Eukaryota</taxon>
        <taxon>Fungi</taxon>
        <taxon>Dikarya</taxon>
        <taxon>Basidiomycota</taxon>
        <taxon>Pucciniomycotina</taxon>
        <taxon>Pucciniomycetes</taxon>
        <taxon>Pucciniales</taxon>
        <taxon>Sphaerophragmiaceae</taxon>
        <taxon>Austropuccinia</taxon>
    </lineage>
</organism>
<dbReference type="AlphaFoldDB" id="A0A9Q3C783"/>
<dbReference type="Proteomes" id="UP000765509">
    <property type="component" value="Unassembled WGS sequence"/>
</dbReference>
<evidence type="ECO:0000259" key="1">
    <source>
        <dbReference type="Pfam" id="PF07727"/>
    </source>
</evidence>
<dbReference type="InterPro" id="IPR013103">
    <property type="entry name" value="RVT_2"/>
</dbReference>
<proteinExistence type="predicted"/>